<dbReference type="InterPro" id="IPR045312">
    <property type="entry name" value="PCBER-like"/>
</dbReference>
<dbReference type="PANTHER" id="PTHR47706:SF1">
    <property type="entry name" value="CIPA-LIKE, PUTATIVE (AFU_ORTHOLOGUE AFUA_1G12460)-RELATED"/>
    <property type="match status" value="1"/>
</dbReference>
<sequence>MGIKTVALAGASGHMGEAILHALLSSNKFQITILKRSISKSTFPAAAKIQDVDFNSVSSLTNALTGQDALISCMPFEAIANQTLLIDAAISANVKRFIPSNFGSDLMNETLRTFPAFHDRVKIQKYLEEKTPRTELTYTTIVNGVVVDYGLRKGAVFTAAKREAKLFDGGEKTVSFTTLATIGKAVVGVLEHPLETANRAVYVQDTATTQKKLLELAQRLTAGETWKVDGVDTAMFKARSDAAIKNGASPNEFLVRIGYIVRACYSGECGALFEHLDNGLLGIEEMSEEEIEVMMAGILAEN</sequence>
<comment type="caution">
    <text evidence="4">The sequence shown here is derived from an EMBL/GenBank/DDBJ whole genome shotgun (WGS) entry which is preliminary data.</text>
</comment>
<reference evidence="4 5" key="1">
    <citation type="submission" date="2020-03" db="EMBL/GenBank/DDBJ databases">
        <title>Draft Genome Sequence of Cudoniella acicularis.</title>
        <authorList>
            <person name="Buettner E."/>
            <person name="Kellner H."/>
        </authorList>
    </citation>
    <scope>NUCLEOTIDE SEQUENCE [LARGE SCALE GENOMIC DNA]</scope>
    <source>
        <strain evidence="4 5">DSM 108380</strain>
    </source>
</reference>
<dbReference type="Proteomes" id="UP000566819">
    <property type="component" value="Unassembled WGS sequence"/>
</dbReference>
<keyword evidence="1" id="KW-0521">NADP</keyword>
<accession>A0A8H4VLU0</accession>
<dbReference type="CDD" id="cd05259">
    <property type="entry name" value="PCBER_SDR_a"/>
    <property type="match status" value="1"/>
</dbReference>
<dbReference type="AlphaFoldDB" id="A0A8H4VLU0"/>
<evidence type="ECO:0000256" key="2">
    <source>
        <dbReference type="ARBA" id="ARBA00023002"/>
    </source>
</evidence>
<protein>
    <recommendedName>
        <fullName evidence="3">NmrA-like domain-containing protein</fullName>
    </recommendedName>
</protein>
<organism evidence="4 5">
    <name type="scientific">Cudoniella acicularis</name>
    <dbReference type="NCBI Taxonomy" id="354080"/>
    <lineage>
        <taxon>Eukaryota</taxon>
        <taxon>Fungi</taxon>
        <taxon>Dikarya</taxon>
        <taxon>Ascomycota</taxon>
        <taxon>Pezizomycotina</taxon>
        <taxon>Leotiomycetes</taxon>
        <taxon>Helotiales</taxon>
        <taxon>Tricladiaceae</taxon>
        <taxon>Cudoniella</taxon>
    </lineage>
</organism>
<gene>
    <name evidence="4" type="ORF">G7Y89_g15580</name>
</gene>
<dbReference type="InterPro" id="IPR036291">
    <property type="entry name" value="NAD(P)-bd_dom_sf"/>
</dbReference>
<evidence type="ECO:0000313" key="4">
    <source>
        <dbReference type="EMBL" id="KAF4612599.1"/>
    </source>
</evidence>
<dbReference type="GO" id="GO:0016491">
    <property type="term" value="F:oxidoreductase activity"/>
    <property type="evidence" value="ECO:0007669"/>
    <property type="project" value="UniProtKB-KW"/>
</dbReference>
<dbReference type="PANTHER" id="PTHR47706">
    <property type="entry name" value="NMRA-LIKE FAMILY PROTEIN"/>
    <property type="match status" value="1"/>
</dbReference>
<dbReference type="InterPro" id="IPR051609">
    <property type="entry name" value="NmrA/Isoflavone_reductase-like"/>
</dbReference>
<dbReference type="OrthoDB" id="9974981at2759"/>
<dbReference type="InterPro" id="IPR008030">
    <property type="entry name" value="NmrA-like"/>
</dbReference>
<name>A0A8H4VLU0_9HELO</name>
<dbReference type="Gene3D" id="3.90.25.10">
    <property type="entry name" value="UDP-galactose 4-epimerase, domain 1"/>
    <property type="match status" value="1"/>
</dbReference>
<evidence type="ECO:0000313" key="5">
    <source>
        <dbReference type="Proteomes" id="UP000566819"/>
    </source>
</evidence>
<dbReference type="Pfam" id="PF05368">
    <property type="entry name" value="NmrA"/>
    <property type="match status" value="1"/>
</dbReference>
<dbReference type="SUPFAM" id="SSF51735">
    <property type="entry name" value="NAD(P)-binding Rossmann-fold domains"/>
    <property type="match status" value="1"/>
</dbReference>
<dbReference type="EMBL" id="JAAMPI010002508">
    <property type="protein sequence ID" value="KAF4612599.1"/>
    <property type="molecule type" value="Genomic_DNA"/>
</dbReference>
<keyword evidence="2" id="KW-0560">Oxidoreductase</keyword>
<evidence type="ECO:0000259" key="3">
    <source>
        <dbReference type="Pfam" id="PF05368"/>
    </source>
</evidence>
<feature type="domain" description="NmrA-like" evidence="3">
    <location>
        <begin position="4"/>
        <end position="227"/>
    </location>
</feature>
<keyword evidence="5" id="KW-1185">Reference proteome</keyword>
<evidence type="ECO:0000256" key="1">
    <source>
        <dbReference type="ARBA" id="ARBA00022857"/>
    </source>
</evidence>
<dbReference type="Gene3D" id="3.40.50.720">
    <property type="entry name" value="NAD(P)-binding Rossmann-like Domain"/>
    <property type="match status" value="1"/>
</dbReference>
<proteinExistence type="predicted"/>